<feature type="compositionally biased region" description="Basic and acidic residues" evidence="1">
    <location>
        <begin position="400"/>
        <end position="415"/>
    </location>
</feature>
<accession>A0ABQ5E516</accession>
<feature type="region of interest" description="Disordered" evidence="1">
    <location>
        <begin position="21"/>
        <end position="70"/>
    </location>
</feature>
<evidence type="ECO:0000256" key="1">
    <source>
        <dbReference type="SAM" id="MobiDB-lite"/>
    </source>
</evidence>
<feature type="compositionally biased region" description="Acidic residues" evidence="1">
    <location>
        <begin position="131"/>
        <end position="157"/>
    </location>
</feature>
<feature type="region of interest" description="Disordered" evidence="1">
    <location>
        <begin position="374"/>
        <end position="474"/>
    </location>
</feature>
<feature type="compositionally biased region" description="Basic and acidic residues" evidence="1">
    <location>
        <begin position="430"/>
        <end position="445"/>
    </location>
</feature>
<sequence length="474" mass="52663">MLDSKAYKDYYAVASGVEPPKAKTKYKKKSDEHVTPSKSKTAPASKGYRHKSPAKVAKSDKKKQPATMQKTKGLAVLFEVALTEAEQIKLATKKSKTQFHSSHASGSGDGVDTQSKVPDEQQQKDSGTNEGADEEDADEETDVNDDSDETGSDNDGDDLTHPNLVSTLLEYELTEEEEENKKGDDKDKESEHEQDDKDDLYKDVDINLERSDAEMTDAQANKYTEDAHATLTVVPPIVQQQSSSVSSDLVSKFINPSPDTGIVDNYLASKMKEALDVVVQLQTNKLREEAQVENHEYLNQVDSTMKAIIKEQTSYAVAASLSEFKLKRILINKMETNKSIDRSDVQKDLYKALVESYNSDKDIISSYGDVVTLKRSRDDQDKDEDPSARSNRGSKRRRSGKEAESSKEPTHKESKSTSSSKGATRSQPKSFDKSAHAVEHGQKVDDLEDQSYKEFNTGNDDETSTREALDDDES</sequence>
<gene>
    <name evidence="2" type="ORF">Tco_0954653</name>
</gene>
<name>A0ABQ5E516_9ASTR</name>
<feature type="compositionally biased region" description="Low complexity" evidence="1">
    <location>
        <begin position="416"/>
        <end position="426"/>
    </location>
</feature>
<comment type="caution">
    <text evidence="2">The sequence shown here is derived from an EMBL/GenBank/DDBJ whole genome shotgun (WGS) entry which is preliminary data.</text>
</comment>
<reference evidence="2" key="1">
    <citation type="journal article" date="2022" name="Int. J. Mol. Sci.">
        <title>Draft Genome of Tanacetum Coccineum: Genomic Comparison of Closely Related Tanacetum-Family Plants.</title>
        <authorList>
            <person name="Yamashiro T."/>
            <person name="Shiraishi A."/>
            <person name="Nakayama K."/>
            <person name="Satake H."/>
        </authorList>
    </citation>
    <scope>NUCLEOTIDE SEQUENCE</scope>
</reference>
<feature type="region of interest" description="Disordered" evidence="1">
    <location>
        <begin position="92"/>
        <end position="202"/>
    </location>
</feature>
<protein>
    <submittedName>
        <fullName evidence="2">Uncharacterized protein</fullName>
    </submittedName>
</protein>
<organism evidence="2 3">
    <name type="scientific">Tanacetum coccineum</name>
    <dbReference type="NCBI Taxonomy" id="301880"/>
    <lineage>
        <taxon>Eukaryota</taxon>
        <taxon>Viridiplantae</taxon>
        <taxon>Streptophyta</taxon>
        <taxon>Embryophyta</taxon>
        <taxon>Tracheophyta</taxon>
        <taxon>Spermatophyta</taxon>
        <taxon>Magnoliopsida</taxon>
        <taxon>eudicotyledons</taxon>
        <taxon>Gunneridae</taxon>
        <taxon>Pentapetalae</taxon>
        <taxon>asterids</taxon>
        <taxon>campanulids</taxon>
        <taxon>Asterales</taxon>
        <taxon>Asteraceae</taxon>
        <taxon>Asteroideae</taxon>
        <taxon>Anthemideae</taxon>
        <taxon>Anthemidinae</taxon>
        <taxon>Tanacetum</taxon>
    </lineage>
</organism>
<reference evidence="2" key="2">
    <citation type="submission" date="2022-01" db="EMBL/GenBank/DDBJ databases">
        <authorList>
            <person name="Yamashiro T."/>
            <person name="Shiraishi A."/>
            <person name="Satake H."/>
            <person name="Nakayama K."/>
        </authorList>
    </citation>
    <scope>NUCLEOTIDE SEQUENCE</scope>
</reference>
<keyword evidence="3" id="KW-1185">Reference proteome</keyword>
<evidence type="ECO:0000313" key="2">
    <source>
        <dbReference type="EMBL" id="GJT45938.1"/>
    </source>
</evidence>
<evidence type="ECO:0000313" key="3">
    <source>
        <dbReference type="Proteomes" id="UP001151760"/>
    </source>
</evidence>
<proteinExistence type="predicted"/>
<dbReference type="Proteomes" id="UP001151760">
    <property type="component" value="Unassembled WGS sequence"/>
</dbReference>
<dbReference type="EMBL" id="BQNB010015942">
    <property type="protein sequence ID" value="GJT45938.1"/>
    <property type="molecule type" value="Genomic_DNA"/>
</dbReference>
<feature type="compositionally biased region" description="Basic and acidic residues" evidence="1">
    <location>
        <begin position="179"/>
        <end position="202"/>
    </location>
</feature>